<feature type="compositionally biased region" description="Gly residues" evidence="2">
    <location>
        <begin position="67"/>
        <end position="76"/>
    </location>
</feature>
<dbReference type="OrthoDB" id="272077at2759"/>
<protein>
    <submittedName>
        <fullName evidence="3">Uncharacterized protein</fullName>
    </submittedName>
</protein>
<feature type="compositionally biased region" description="Acidic residues" evidence="2">
    <location>
        <begin position="52"/>
        <end position="61"/>
    </location>
</feature>
<feature type="region of interest" description="Disordered" evidence="2">
    <location>
        <begin position="1"/>
        <end position="455"/>
    </location>
</feature>
<feature type="region of interest" description="Disordered" evidence="2">
    <location>
        <begin position="495"/>
        <end position="542"/>
    </location>
</feature>
<evidence type="ECO:0000256" key="1">
    <source>
        <dbReference type="ARBA" id="ARBA00022737"/>
    </source>
</evidence>
<dbReference type="SMART" id="SM00671">
    <property type="entry name" value="SEL1"/>
    <property type="match status" value="7"/>
</dbReference>
<dbReference type="Proteomes" id="UP000887226">
    <property type="component" value="Unassembled WGS sequence"/>
</dbReference>
<feature type="compositionally biased region" description="Basic and acidic residues" evidence="2">
    <location>
        <begin position="197"/>
        <end position="214"/>
    </location>
</feature>
<feature type="compositionally biased region" description="Gly residues" evidence="2">
    <location>
        <begin position="169"/>
        <end position="179"/>
    </location>
</feature>
<evidence type="ECO:0000313" key="3">
    <source>
        <dbReference type="EMBL" id="KAG9241778.1"/>
    </source>
</evidence>
<dbReference type="PANTHER" id="PTHR46430">
    <property type="entry name" value="PROTEIN SKT5-RELATED"/>
    <property type="match status" value="1"/>
</dbReference>
<feature type="compositionally biased region" description="Polar residues" evidence="2">
    <location>
        <begin position="333"/>
        <end position="353"/>
    </location>
</feature>
<reference evidence="3" key="1">
    <citation type="journal article" date="2021" name="IMA Fungus">
        <title>Genomic characterization of three marine fungi, including Emericellopsis atlantica sp. nov. with signatures of a generalist lifestyle and marine biomass degradation.</title>
        <authorList>
            <person name="Hagestad O.C."/>
            <person name="Hou L."/>
            <person name="Andersen J.H."/>
            <person name="Hansen E.H."/>
            <person name="Altermark B."/>
            <person name="Li C."/>
            <person name="Kuhnert E."/>
            <person name="Cox R.J."/>
            <person name="Crous P.W."/>
            <person name="Spatafora J.W."/>
            <person name="Lail K."/>
            <person name="Amirebrahimi M."/>
            <person name="Lipzen A."/>
            <person name="Pangilinan J."/>
            <person name="Andreopoulos W."/>
            <person name="Hayes R.D."/>
            <person name="Ng V."/>
            <person name="Grigoriev I.V."/>
            <person name="Jackson S.A."/>
            <person name="Sutton T.D.S."/>
            <person name="Dobson A.D.W."/>
            <person name="Rama T."/>
        </authorList>
    </citation>
    <scope>NUCLEOTIDE SEQUENCE</scope>
    <source>
        <strain evidence="3">TRa3180A</strain>
    </source>
</reference>
<dbReference type="SUPFAM" id="SSF81901">
    <property type="entry name" value="HCP-like"/>
    <property type="match status" value="2"/>
</dbReference>
<sequence>MAYDQSYYQQPQRAYNGPVGQRPRPPPQQGPPLQQQQYPPQHGYEEYGQEQYYDDGYDNVQDENYGGYQGINGGRGQDMHGGRGNEYAPQQAYPLPRQAPPQQQAHPPPRQAYPPLRQAYPPLRQAPPPQQDYYGEPRGGRGMQPSNRGRGAPMQRPGTADGYSRGGFDQRGGGGGGGFAPAPSMRGAPRVRGGRPTHLDRNMSTDPGVKEGRRQLKTPPISPDVQAWDNPFPTFPNAKKKTARDEERQIIQRMEALEVGDQPQGRPRGSGSKGSQDRYQAPRERDDYGMPRPSIDSQRSLPNRAPPPMQNQGYPDPRRGPPGLGPRDPSRQHGFQDSYNDQGYGTGHVSPSRSEFGPPGRSMTMPNQVSMGQLTNGQQNGRQPQAAMMDPVASERPYNGPIGRGLPPRPSTATGTRQPPQRMYPNEAPPRAPVPVPVPAPAPAPAPAHDPQQSQFLADPYANMTDANGMIRPGHESVSDLYDAYYEPQGTIYAPRHSRSQSHGNDASPLDMGHGNSGNQSFDMGPPNTKVPPFNDNYLSQEGSYVDSQTSYQAPARMMQYESDSRSRIQPQAAVFEMADDAPELPNQYPPTMPEERYKNSQYSNQQPGYGNGPQNGLPPRTTSAASGRSGPALVGPPRQGFNGLPNGPSPNIMANGRPPPVRAGLIPNSVASIAADSNKPAPVRTYNNVPPLERAPSVQPATLPAPPPGPKTPPPVTQEEIDSLKAQVANVNLAQPSDHVIAMTYVKKLVEACNVLIPKIPDQKHRNKAREHNVMAASKLLKKLIAAQNTDAMFYMADCYGRGALGLEPDNKEAFSLYQSAAKGGHPQAAYRTAVCCELGNEEGGGTRKDSLKAIQWYKRAAILGDIPATYKMGMIQLKGLLGQPKDLDEAVKWLKAAADKADHENPHALHELGNLFMAPQNGSGQIVRDEAYAFRFFQQAADLGYKFSQFKMGSAYEYGLHGCQISPRDSIMWYSRAAVQEEHQSELALSGWYLTGSEGVLQQSDAEAYLWARRAAMAGNDKAEYAMGYFTEVGIGIPANLEDAKRWYWRAAAQSFPKARARLEELKKGGKGAVSKPRERVSRSNVGKQQEGECAVM</sequence>
<feature type="region of interest" description="Disordered" evidence="2">
    <location>
        <begin position="1069"/>
        <end position="1099"/>
    </location>
</feature>
<feature type="compositionally biased region" description="Low complexity" evidence="2">
    <location>
        <begin position="605"/>
        <end position="620"/>
    </location>
</feature>
<feature type="compositionally biased region" description="Polar residues" evidence="2">
    <location>
        <begin position="1"/>
        <end position="13"/>
    </location>
</feature>
<dbReference type="InterPro" id="IPR051726">
    <property type="entry name" value="Chitin_Synth_Reg"/>
</dbReference>
<feature type="region of interest" description="Disordered" evidence="2">
    <location>
        <begin position="578"/>
        <end position="660"/>
    </location>
</feature>
<dbReference type="EMBL" id="MU254157">
    <property type="protein sequence ID" value="KAG9241778.1"/>
    <property type="molecule type" value="Genomic_DNA"/>
</dbReference>
<dbReference type="PANTHER" id="PTHR46430:SF3">
    <property type="entry name" value="ACTIVATOR OF C KINASE PROTEIN 1"/>
    <property type="match status" value="1"/>
</dbReference>
<feature type="compositionally biased region" description="Pro residues" evidence="2">
    <location>
        <begin position="704"/>
        <end position="717"/>
    </location>
</feature>
<feature type="compositionally biased region" description="Polar residues" evidence="2">
    <location>
        <begin position="364"/>
        <end position="383"/>
    </location>
</feature>
<name>A0A9P7YXD9_9HELO</name>
<feature type="compositionally biased region" description="Pro residues" evidence="2">
    <location>
        <begin position="427"/>
        <end position="448"/>
    </location>
</feature>
<keyword evidence="4" id="KW-1185">Reference proteome</keyword>
<feature type="region of interest" description="Disordered" evidence="2">
    <location>
        <begin position="680"/>
        <end position="718"/>
    </location>
</feature>
<feature type="compositionally biased region" description="Low complexity" evidence="2">
    <location>
        <begin position="31"/>
        <end position="42"/>
    </location>
</feature>
<feature type="compositionally biased region" description="Low complexity" evidence="2">
    <location>
        <begin position="87"/>
        <end position="105"/>
    </location>
</feature>
<gene>
    <name evidence="3" type="ORF">BJ878DRAFT_518889</name>
</gene>
<dbReference type="Gene3D" id="1.25.40.10">
    <property type="entry name" value="Tetratricopeptide repeat domain"/>
    <property type="match status" value="2"/>
</dbReference>
<feature type="compositionally biased region" description="Basic and acidic residues" evidence="2">
    <location>
        <begin position="280"/>
        <end position="289"/>
    </location>
</feature>
<dbReference type="InterPro" id="IPR006597">
    <property type="entry name" value="Sel1-like"/>
</dbReference>
<keyword evidence="1" id="KW-0677">Repeat</keyword>
<dbReference type="Pfam" id="PF08238">
    <property type="entry name" value="Sel1"/>
    <property type="match status" value="7"/>
</dbReference>
<dbReference type="AlphaFoldDB" id="A0A9P7YXD9"/>
<accession>A0A9P7YXD9</accession>
<evidence type="ECO:0000256" key="2">
    <source>
        <dbReference type="SAM" id="MobiDB-lite"/>
    </source>
</evidence>
<dbReference type="InterPro" id="IPR011990">
    <property type="entry name" value="TPR-like_helical_dom_sf"/>
</dbReference>
<comment type="caution">
    <text evidence="3">The sequence shown here is derived from an EMBL/GenBank/DDBJ whole genome shotgun (WGS) entry which is preliminary data.</text>
</comment>
<organism evidence="3 4">
    <name type="scientific">Calycina marina</name>
    <dbReference type="NCBI Taxonomy" id="1763456"/>
    <lineage>
        <taxon>Eukaryota</taxon>
        <taxon>Fungi</taxon>
        <taxon>Dikarya</taxon>
        <taxon>Ascomycota</taxon>
        <taxon>Pezizomycotina</taxon>
        <taxon>Leotiomycetes</taxon>
        <taxon>Helotiales</taxon>
        <taxon>Pezizellaceae</taxon>
        <taxon>Calycina</taxon>
    </lineage>
</organism>
<proteinExistence type="predicted"/>
<evidence type="ECO:0000313" key="4">
    <source>
        <dbReference type="Proteomes" id="UP000887226"/>
    </source>
</evidence>